<evidence type="ECO:0000313" key="3">
    <source>
        <dbReference type="Proteomes" id="UP001575622"/>
    </source>
</evidence>
<comment type="caution">
    <text evidence="2">The sequence shown here is derived from an EMBL/GenBank/DDBJ whole genome shotgun (WGS) entry which is preliminary data.</text>
</comment>
<reference evidence="2 3" key="1">
    <citation type="submission" date="2024-09" db="EMBL/GenBank/DDBJ databases">
        <authorList>
            <person name="Makale K.P.P."/>
            <person name="Makhzoum A."/>
            <person name="Rantong G."/>
            <person name="Rahube T.O."/>
        </authorList>
    </citation>
    <scope>NUCLEOTIDE SEQUENCE [LARGE SCALE GENOMIC DNA]</scope>
    <source>
        <strain evidence="2 3">KM_D13</strain>
    </source>
</reference>
<dbReference type="EMBL" id="JBHDLN010000010">
    <property type="protein sequence ID" value="MFB0844632.1"/>
    <property type="molecule type" value="Genomic_DNA"/>
</dbReference>
<keyword evidence="3" id="KW-1185">Reference proteome</keyword>
<protein>
    <recommendedName>
        <fullName evidence="4">Tail fiber protein</fullName>
    </recommendedName>
</protein>
<dbReference type="RefSeq" id="WP_373954788.1">
    <property type="nucleotide sequence ID" value="NZ_JBHDLN010000010.1"/>
</dbReference>
<feature type="region of interest" description="Disordered" evidence="1">
    <location>
        <begin position="804"/>
        <end position="828"/>
    </location>
</feature>
<sequence>MSSGKTSNLKLHNWTGSDQVLRSEFNENFEKIDAFASELMAMGSIPVQLNYGMQTVNVEHTRMLENVSMKGRTLVNLLGRDGNCEDASRWTPYTGAMLSLDLVKKASGANSIQFKIATDQASAGITKLCAVSAGKYYIVLADVANTDIQSGVVLKFGTAQTVGYTGTSFTTKWVKFAPTENGQQSLYVFGTGTPNQMANVDNVRIYEVSAEDYAIIDTMKPEEIAAKWSYVNDMKSVYSPYIIKYGENLLPPFTEWNVTAGNGGTPKMDIDDPFSASLIADLSGQAIYVDIPAAPNTAYTLSLPSLPANGFMGFNSFDVNMQFVSAYGGYTSKLSKTITTEPNVRYLRVIFGNNTFGAGTYKFVKPVLSLGSTAKPFKFRNDDHLFFPNVQLASNVDGTVHDTLYQRDGKYWKQARFRTMELDGKLEWSLGDVYTGFKEVKAPIPGAITNAATMVKHDGKVLKVKPDGYAPAGGDEFTLTTNSNHLFISISNADSGWGDSYKPTNEDIKAYFNGWRMYQEGTSAATGIYTSGRKWWARRNGTGFDSATPEIAPAAYGFVNGPTAYKLQYQLAMPTVEEITAEGGLTFHEELNQVEVGNGMIVREHHNVVTIGGNSYMLTGAGQKYRADRALAVYKNGVNAGWSLKRRASFDVNYGWGYAQTLSSNVDPSATYTVTYLALDQHALTCNVQSIQGEYAGNLKSVVDALAANQADMTAQITELQGGTDAARQSFEEHILRKDNPHDVTPAQIGAETPGGAQNKVDAHANSTSGVHGATSAAVAGKIIQRDAAGRAKVAAPAAADDIARKQETDAAQTRANASLPKDGSEPMTGRLVVPAGPGGGLHFPNDAFGGSGDTASITLRQKSGEDQELTIEVQNDPADTINLKTPHPNGVYVNGHRVWHAGNVTPLDVNTGGTLNNSVSFGTGHGLHFDSFGTNFIASGSGDSATYSSHNIRIRGHYGMGMETYDGSINGVYDFRAGQWTTKNGFVVDNGGEKFRVNWNGDIIQRGTVMAPTRVNNGVFEFWNGGGWQSVGGVKKVQRGEANVGSNATVEVRLRESVNIDKSTINFPNTGGSEYNVDRGNGWGKLLDSWTIQIRAAVGGTYQWEVIEYY</sequence>
<dbReference type="Proteomes" id="UP001575622">
    <property type="component" value="Unassembled WGS sequence"/>
</dbReference>
<evidence type="ECO:0000313" key="2">
    <source>
        <dbReference type="EMBL" id="MFB0844632.1"/>
    </source>
</evidence>
<accession>A0ABV4V5H1</accession>
<name>A0ABV4V5H1_9BACL</name>
<gene>
    <name evidence="2" type="ORF">ACEU3E_20790</name>
</gene>
<evidence type="ECO:0008006" key="4">
    <source>
        <dbReference type="Google" id="ProtNLM"/>
    </source>
</evidence>
<evidence type="ECO:0000256" key="1">
    <source>
        <dbReference type="SAM" id="MobiDB-lite"/>
    </source>
</evidence>
<proteinExistence type="predicted"/>
<organism evidence="2 3">
    <name type="scientific">Paenibacillus oleatilyticus</name>
    <dbReference type="NCBI Taxonomy" id="2594886"/>
    <lineage>
        <taxon>Bacteria</taxon>
        <taxon>Bacillati</taxon>
        <taxon>Bacillota</taxon>
        <taxon>Bacilli</taxon>
        <taxon>Bacillales</taxon>
        <taxon>Paenibacillaceae</taxon>
        <taxon>Paenibacillus</taxon>
    </lineage>
</organism>